<reference evidence="3 4" key="1">
    <citation type="submission" date="2016-07" db="EMBL/GenBank/DDBJ databases">
        <title>Pervasive Adenine N6-methylation of Active Genes in Fungi.</title>
        <authorList>
            <consortium name="DOE Joint Genome Institute"/>
            <person name="Mondo S.J."/>
            <person name="Dannebaum R.O."/>
            <person name="Kuo R.C."/>
            <person name="Labutti K."/>
            <person name="Haridas S."/>
            <person name="Kuo A."/>
            <person name="Salamov A."/>
            <person name="Ahrendt S.R."/>
            <person name="Lipzen A."/>
            <person name="Sullivan W."/>
            <person name="Andreopoulos W.B."/>
            <person name="Clum A."/>
            <person name="Lindquist E."/>
            <person name="Daum C."/>
            <person name="Ramamoorthy G.K."/>
            <person name="Gryganskyi A."/>
            <person name="Culley D."/>
            <person name="Magnuson J.K."/>
            <person name="James T.Y."/>
            <person name="O'Malley M.A."/>
            <person name="Stajich J.E."/>
            <person name="Spatafora J.W."/>
            <person name="Visel A."/>
            <person name="Grigoriev I.V."/>
        </authorList>
    </citation>
    <scope>NUCLEOTIDE SEQUENCE [LARGE SCALE GENOMIC DNA]</scope>
    <source>
        <strain evidence="3 4">CBS 931.73</strain>
    </source>
</reference>
<evidence type="ECO:0000256" key="1">
    <source>
        <dbReference type="SAM" id="Coils"/>
    </source>
</evidence>
<dbReference type="EMBL" id="MCFE01000836">
    <property type="protein sequence ID" value="ORX78266.1"/>
    <property type="molecule type" value="Genomic_DNA"/>
</dbReference>
<dbReference type="InterPro" id="IPR027417">
    <property type="entry name" value="P-loop_NTPase"/>
</dbReference>
<dbReference type="InterPro" id="IPR036961">
    <property type="entry name" value="Kinesin_motor_dom_sf"/>
</dbReference>
<dbReference type="Proteomes" id="UP000193498">
    <property type="component" value="Unassembled WGS sequence"/>
</dbReference>
<evidence type="ECO:0008006" key="5">
    <source>
        <dbReference type="Google" id="ProtNLM"/>
    </source>
</evidence>
<feature type="region of interest" description="Disordered" evidence="2">
    <location>
        <begin position="698"/>
        <end position="862"/>
    </location>
</feature>
<dbReference type="AlphaFoldDB" id="A0A1Y1WYK1"/>
<evidence type="ECO:0000313" key="3">
    <source>
        <dbReference type="EMBL" id="ORX78266.1"/>
    </source>
</evidence>
<feature type="region of interest" description="Disordered" evidence="2">
    <location>
        <begin position="599"/>
        <end position="680"/>
    </location>
</feature>
<evidence type="ECO:0000313" key="4">
    <source>
        <dbReference type="Proteomes" id="UP000193498"/>
    </source>
</evidence>
<feature type="compositionally biased region" description="Polar residues" evidence="2">
    <location>
        <begin position="801"/>
        <end position="810"/>
    </location>
</feature>
<comment type="caution">
    <text evidence="3">The sequence shown here is derived from an EMBL/GenBank/DDBJ whole genome shotgun (WGS) entry which is preliminary data.</text>
</comment>
<feature type="compositionally biased region" description="Polar residues" evidence="2">
    <location>
        <begin position="700"/>
        <end position="720"/>
    </location>
</feature>
<dbReference type="OrthoDB" id="5583791at2759"/>
<feature type="coiled-coil region" evidence="1">
    <location>
        <begin position="237"/>
        <end position="313"/>
    </location>
</feature>
<evidence type="ECO:0000256" key="2">
    <source>
        <dbReference type="SAM" id="MobiDB-lite"/>
    </source>
</evidence>
<dbReference type="STRING" id="1314790.A0A1Y1WYK1"/>
<dbReference type="InParanoid" id="A0A1Y1WYK1"/>
<dbReference type="Gene3D" id="3.40.850.10">
    <property type="entry name" value="Kinesin motor domain"/>
    <property type="match status" value="1"/>
</dbReference>
<feature type="compositionally biased region" description="Basic and acidic residues" evidence="2">
    <location>
        <begin position="653"/>
        <end position="663"/>
    </location>
</feature>
<sequence>MACTIGNVSVLVQVHSVSASANSLKTVDLVVLQEGTFAERRKIPPQELGAFSDSRIDDGICFAARGGNLTPPKYKQQHDVQQNQAVDPVCEQAEGDGHSGTNQSDSFLRASSTTPFVFAIRFETSGNDPTSGTLYLVDMGVPQYIPVNSMVTEDDLFASTVDGVSKSFCLMRRTVSQLISGSFLGPLPYEDTCLTPFISDFFSGNCKSLFVFNVAADDGHLDQETVELLEFAQALRKMRTREKLNKIDRRVTQLEVKQRQYKNEVKNIQIEYKARYGTLCQQETLLQEFQGINHSLENKIHDLAQDCIDVKKQYKELQTSEVTSMLDAKVSSSAMSAEMVTVKEDARRARVHLSIVTAERDNLVLKCTDLQLKLAALQKSFEEKTGEYEKSKDSLLATKIQLESIERMFHTLRLNYRELKEAHSRALGRLTSETQEAQKLHKEKAEIGMRLQHERKHTLIASDLEKRFDTLELILEKEIEAGRRQLFLEKSGNVQKARRLEGKVSELEQTIDRLQEEARITLDTYEKQRNEMMYRVEETSRELHAEKAKNAQLLAKCRESGILWGGGAEMGQDKLTLDAPSILVQGATTLDKEELLLTSQERIGREDEPTSKALPAKPPRKRRKSLAIAPFDDAAEESAGQKPIKSKVKSTKKRSDSSVKEPEPGTISQLKLRRSTRQVGGAVANAPIDIDPELKHVPPIQSSEIPTSPNSPILQRSPTDTPKDTHPRKKITFNRKRQHLGISNENADTPPIASTGPTKKKKVTIGKKQQSLGTVARKEFTPEPNQAATLSADKPQLKYTPASSTGQKLKQSLGKPRGRNTILGDAKSRKLKVLSTLPPSLAGTSRSSILDRKSSAKSTNSQESIKSIFNVSKMLHK</sequence>
<feature type="coiled-coil region" evidence="1">
    <location>
        <begin position="497"/>
        <end position="556"/>
    </location>
</feature>
<protein>
    <recommendedName>
        <fullName evidence="5">Kinesin motor domain-containing protein</fullName>
    </recommendedName>
</protein>
<gene>
    <name evidence="3" type="ORF">K493DRAFT_342818</name>
</gene>
<keyword evidence="4" id="KW-1185">Reference proteome</keyword>
<proteinExistence type="predicted"/>
<keyword evidence="1" id="KW-0175">Coiled coil</keyword>
<feature type="compositionally biased region" description="Basic residues" evidence="2">
    <location>
        <begin position="726"/>
        <end position="739"/>
    </location>
</feature>
<dbReference type="SUPFAM" id="SSF52540">
    <property type="entry name" value="P-loop containing nucleoside triphosphate hydrolases"/>
    <property type="match status" value="1"/>
</dbReference>
<name>A0A1Y1WYK1_9FUNG</name>
<organism evidence="3 4">
    <name type="scientific">Basidiobolus meristosporus CBS 931.73</name>
    <dbReference type="NCBI Taxonomy" id="1314790"/>
    <lineage>
        <taxon>Eukaryota</taxon>
        <taxon>Fungi</taxon>
        <taxon>Fungi incertae sedis</taxon>
        <taxon>Zoopagomycota</taxon>
        <taxon>Entomophthoromycotina</taxon>
        <taxon>Basidiobolomycetes</taxon>
        <taxon>Basidiobolales</taxon>
        <taxon>Basidiobolaceae</taxon>
        <taxon>Basidiobolus</taxon>
    </lineage>
</organism>
<accession>A0A1Y1WYK1</accession>